<comment type="cofactor">
    <cofactor evidence="3">
        <name>(R)-lipoate</name>
        <dbReference type="ChEBI" id="CHEBI:83088"/>
    </cofactor>
    <text evidence="3">Binds 1 lipoyl cofactor covalently.</text>
</comment>
<feature type="modified residue" description="N6-lipoyllysine" evidence="3 4">
    <location>
        <position position="63"/>
    </location>
</feature>
<dbReference type="Pfam" id="PF01597">
    <property type="entry name" value="GCV_H"/>
    <property type="match status" value="1"/>
</dbReference>
<comment type="similarity">
    <text evidence="1 3">Belongs to the GcvH family.</text>
</comment>
<dbReference type="InterPro" id="IPR002930">
    <property type="entry name" value="GCV_H"/>
</dbReference>
<dbReference type="InterPro" id="IPR033753">
    <property type="entry name" value="GCV_H/Fam206"/>
</dbReference>
<dbReference type="RefSeq" id="WP_176733838.1">
    <property type="nucleotide sequence ID" value="NZ_FMIC01000002.1"/>
</dbReference>
<dbReference type="CDD" id="cd06848">
    <property type="entry name" value="GCS_H"/>
    <property type="match status" value="1"/>
</dbReference>
<name>A0A1C6W2Q1_9ACTN</name>
<evidence type="ECO:0000259" key="5">
    <source>
        <dbReference type="PROSITE" id="PS50968"/>
    </source>
</evidence>
<sequence length="130" mass="13760">MDVPARLRYSTNHEWIDDTAEPATVGITAFAAAALGDVIYAELPEPGTHLAAGEVCGEVESTKSVAELYMPVSGEIVATNEAVVADPGLIGADPYVEGWLFRVRLTDVPPLMTADEYRAHLTETDNGGAS</sequence>
<dbReference type="NCBIfam" id="NF002270">
    <property type="entry name" value="PRK01202.1"/>
    <property type="match status" value="1"/>
</dbReference>
<dbReference type="PANTHER" id="PTHR11715:SF3">
    <property type="entry name" value="GLYCINE CLEAVAGE SYSTEM H PROTEIN-RELATED"/>
    <property type="match status" value="1"/>
</dbReference>
<evidence type="ECO:0000256" key="4">
    <source>
        <dbReference type="PIRSR" id="PIRSR617453-50"/>
    </source>
</evidence>
<comment type="subunit">
    <text evidence="3">The glycine cleavage system is composed of four proteins: P, T, L and H.</text>
</comment>
<evidence type="ECO:0000313" key="6">
    <source>
        <dbReference type="EMBL" id="SCL72843.1"/>
    </source>
</evidence>
<gene>
    <name evidence="3" type="primary">gcvH</name>
    <name evidence="6" type="ORF">GA0070608_5211</name>
</gene>
<keyword evidence="2 3" id="KW-0450">Lipoyl</keyword>
<evidence type="ECO:0000256" key="2">
    <source>
        <dbReference type="ARBA" id="ARBA00022823"/>
    </source>
</evidence>
<feature type="domain" description="Lipoyl-binding" evidence="5">
    <location>
        <begin position="22"/>
        <end position="104"/>
    </location>
</feature>
<dbReference type="EMBL" id="FMIC01000002">
    <property type="protein sequence ID" value="SCL72843.1"/>
    <property type="molecule type" value="Genomic_DNA"/>
</dbReference>
<dbReference type="GO" id="GO:0019464">
    <property type="term" value="P:glycine decarboxylation via glycine cleavage system"/>
    <property type="evidence" value="ECO:0007669"/>
    <property type="project" value="UniProtKB-UniRule"/>
</dbReference>
<evidence type="ECO:0000256" key="1">
    <source>
        <dbReference type="ARBA" id="ARBA00009249"/>
    </source>
</evidence>
<dbReference type="HAMAP" id="MF_00272">
    <property type="entry name" value="GcvH"/>
    <property type="match status" value="1"/>
</dbReference>
<dbReference type="SUPFAM" id="SSF51230">
    <property type="entry name" value="Single hybrid motif"/>
    <property type="match status" value="1"/>
</dbReference>
<reference evidence="6 7" key="1">
    <citation type="submission" date="2016-06" db="EMBL/GenBank/DDBJ databases">
        <authorList>
            <person name="Kjaerup R.B."/>
            <person name="Dalgaard T.S."/>
            <person name="Juul-Madsen H.R."/>
        </authorList>
    </citation>
    <scope>NUCLEOTIDE SEQUENCE [LARGE SCALE GENOMIC DNA]</scope>
    <source>
        <strain evidence="6 7">DSM 43363</strain>
    </source>
</reference>
<dbReference type="GO" id="GO:0009249">
    <property type="term" value="P:protein lipoylation"/>
    <property type="evidence" value="ECO:0007669"/>
    <property type="project" value="TreeGrafter"/>
</dbReference>
<proteinExistence type="inferred from homology"/>
<dbReference type="AlphaFoldDB" id="A0A1C6W2Q1"/>
<accession>A0A1C6W2Q1</accession>
<protein>
    <recommendedName>
        <fullName evidence="3">Glycine cleavage system H protein</fullName>
    </recommendedName>
</protein>
<organism evidence="6 7">
    <name type="scientific">Micromonospora peucetia</name>
    <dbReference type="NCBI Taxonomy" id="47871"/>
    <lineage>
        <taxon>Bacteria</taxon>
        <taxon>Bacillati</taxon>
        <taxon>Actinomycetota</taxon>
        <taxon>Actinomycetes</taxon>
        <taxon>Micromonosporales</taxon>
        <taxon>Micromonosporaceae</taxon>
        <taxon>Micromonospora</taxon>
    </lineage>
</organism>
<dbReference type="STRING" id="47871.GA0070608_5211"/>
<dbReference type="NCBIfam" id="TIGR00527">
    <property type="entry name" value="gcvH"/>
    <property type="match status" value="1"/>
</dbReference>
<dbReference type="PANTHER" id="PTHR11715">
    <property type="entry name" value="GLYCINE CLEAVAGE SYSTEM H PROTEIN"/>
    <property type="match status" value="1"/>
</dbReference>
<dbReference type="GO" id="GO:0005960">
    <property type="term" value="C:glycine cleavage complex"/>
    <property type="evidence" value="ECO:0007669"/>
    <property type="project" value="InterPro"/>
</dbReference>
<dbReference type="PROSITE" id="PS00189">
    <property type="entry name" value="LIPOYL"/>
    <property type="match status" value="1"/>
</dbReference>
<dbReference type="InterPro" id="IPR011053">
    <property type="entry name" value="Single_hybrid_motif"/>
</dbReference>
<dbReference type="Proteomes" id="UP000199343">
    <property type="component" value="Unassembled WGS sequence"/>
</dbReference>
<evidence type="ECO:0000313" key="7">
    <source>
        <dbReference type="Proteomes" id="UP000199343"/>
    </source>
</evidence>
<evidence type="ECO:0000256" key="3">
    <source>
        <dbReference type="HAMAP-Rule" id="MF_00272"/>
    </source>
</evidence>
<dbReference type="GO" id="GO:0005829">
    <property type="term" value="C:cytosol"/>
    <property type="evidence" value="ECO:0007669"/>
    <property type="project" value="TreeGrafter"/>
</dbReference>
<dbReference type="Gene3D" id="2.40.50.100">
    <property type="match status" value="1"/>
</dbReference>
<dbReference type="InterPro" id="IPR000089">
    <property type="entry name" value="Biotin_lipoyl"/>
</dbReference>
<comment type="function">
    <text evidence="3">The glycine cleavage system catalyzes the degradation of glycine. The H protein shuttles the methylamine group of glycine from the P protein to the T protein.</text>
</comment>
<dbReference type="InterPro" id="IPR003016">
    <property type="entry name" value="2-oxoA_DH_lipoyl-BS"/>
</dbReference>
<dbReference type="InterPro" id="IPR017453">
    <property type="entry name" value="GCV_H_sub"/>
</dbReference>
<dbReference type="PROSITE" id="PS50968">
    <property type="entry name" value="BIOTINYL_LIPOYL"/>
    <property type="match status" value="1"/>
</dbReference>